<feature type="transmembrane region" description="Helical" evidence="9">
    <location>
        <begin position="542"/>
        <end position="567"/>
    </location>
</feature>
<dbReference type="EMBL" id="CAJVRL010000047">
    <property type="protein sequence ID" value="CAG8952700.1"/>
    <property type="molecule type" value="Genomic_DNA"/>
</dbReference>
<accession>A0A9N9PR27</accession>
<evidence type="ECO:0000313" key="11">
    <source>
        <dbReference type="Proteomes" id="UP000696280"/>
    </source>
</evidence>
<comment type="caution">
    <text evidence="10">The sequence shown here is derived from an EMBL/GenBank/DDBJ whole genome shotgun (WGS) entry which is preliminary data.</text>
</comment>
<sequence>MADAVRDFSDETPASPTKDTLYDVEAAESIAINTGGADGRRASVRSDRSGSRIHASPNLKRRRTRSNTVNTFQTIEEARPSWHPGQEPGLDPSKPNGGRSQTPTLHEECQITIVDFSEEDMVMYDFYKNEDFLVFLDKPQESWVKCRWINVNGLSWDVIQALGKHKKLHRLAIEDMVNTNNRTKADWYTDHTFIVLTLQKLVHLHPEGSDSESESEDERSTVGRKRKRKGFMGGLGKLLTGSKAKEKLSEKQRTADLVAGVHDPKNGFITAHTNGQDGAQMQKLRTLQRYHGGPNQERMAFMEAQSPLTRRKLAVSAEQVSIFLTADNTVISFFESSADDIEIPIIHRLSTPDTLLRKSCDASMITQAIIDAIIDLAIPVSTAYQDVIGELELDVLTEPSIKQSKTLYVITSEITMMRAFVSPIVNLIDALRDHKTGGFGPQLGIRSNSQGVTAAVKISPMAQTYLGDVLDHCMLITESLDQMRRSCDNMIDLIFNTISAYQNESMKQLTVVTIIFLPLTFLTGYFGMNIEDFPAIQHNESYFWIIALPVAFVTTVFLMRDFLRWWFVKIIQRRACSQEKYLLTTQAELDELSRCVNVTGSIVFENSTLPSIALNGLQKVDGSLKIQASPALKEISAPELYWINNNFTLSDLPLLSNLSLPGLGTVVEGLQWIGLPSLVRPTLRTDQQDPFGHTGTEIYGGIIVSNTGIESLDFFHFATLAKADNIRISDNLNMNKVNFSSLEKTYSLTIRNNGPAVQVVLPALTRVDGGLQLSNVASADMEKLSHIDGGLKLDGNSFRNFSAPAFTKLGGNMQVLNNPSLESIDLPLLKGIGGGLENGTFTVSNNSALHSLSLPSLEDVDGNVTLRGFFSSISLPLLQDFSSGFHVNTTLPPDASIQNFNCSPFDRIFYSSKFAHDLTLYSCYGYAHGGTLDTANHETPEEDDDSSDLPHGALSIITIIVVVTALLVTGGLLRHFRLKAMAQEEQVPPVALRGLSVSRRHSEDEDGPDGLPRYSRYGKPGEVPPAYKLRSNSNPPPPSPLARVQMPQQVPPVSDTQNGPAVTWGRLRQFLFAGRGNGSNGGAAPSSS</sequence>
<dbReference type="SUPFAM" id="SSF144083">
    <property type="entry name" value="Magnesium transport protein CorA, transmembrane region"/>
    <property type="match status" value="1"/>
</dbReference>
<evidence type="ECO:0000256" key="9">
    <source>
        <dbReference type="SAM" id="Phobius"/>
    </source>
</evidence>
<dbReference type="GO" id="GO:0000287">
    <property type="term" value="F:magnesium ion binding"/>
    <property type="evidence" value="ECO:0007669"/>
    <property type="project" value="TreeGrafter"/>
</dbReference>
<reference evidence="10" key="1">
    <citation type="submission" date="2021-07" db="EMBL/GenBank/DDBJ databases">
        <authorList>
            <person name="Durling M."/>
        </authorList>
    </citation>
    <scope>NUCLEOTIDE SEQUENCE</scope>
</reference>
<evidence type="ECO:0000256" key="3">
    <source>
        <dbReference type="ARBA" id="ARBA00022448"/>
    </source>
</evidence>
<feature type="compositionally biased region" description="Basic and acidic residues" evidence="8">
    <location>
        <begin position="38"/>
        <end position="50"/>
    </location>
</feature>
<dbReference type="PANTHER" id="PTHR46494">
    <property type="entry name" value="CORA FAMILY METAL ION TRANSPORTER (EUROFUNG)"/>
    <property type="match status" value="1"/>
</dbReference>
<dbReference type="Proteomes" id="UP000696280">
    <property type="component" value="Unassembled WGS sequence"/>
</dbReference>
<protein>
    <recommendedName>
        <fullName evidence="12">Mg2+ transporter protein, CorA-like/Zinc transport protein ZntB</fullName>
    </recommendedName>
</protein>
<comment type="similarity">
    <text evidence="2">Belongs to the CorA metal ion transporter (MIT) (TC 1.A.35) family.</text>
</comment>
<dbReference type="Gene3D" id="3.30.460.20">
    <property type="entry name" value="CorA soluble domain-like"/>
    <property type="match status" value="1"/>
</dbReference>
<keyword evidence="3" id="KW-0813">Transport</keyword>
<feature type="region of interest" description="Disordered" evidence="8">
    <location>
        <begin position="1"/>
        <end position="105"/>
    </location>
</feature>
<evidence type="ECO:0008006" key="12">
    <source>
        <dbReference type="Google" id="ProtNLM"/>
    </source>
</evidence>
<evidence type="ECO:0000256" key="8">
    <source>
        <dbReference type="SAM" id="MobiDB-lite"/>
    </source>
</evidence>
<feature type="transmembrane region" description="Helical" evidence="9">
    <location>
        <begin position="509"/>
        <end position="530"/>
    </location>
</feature>
<comment type="subcellular location">
    <subcellularLocation>
        <location evidence="1">Cell membrane</location>
        <topology evidence="1">Multi-pass membrane protein</topology>
    </subcellularLocation>
</comment>
<keyword evidence="4" id="KW-1003">Cell membrane</keyword>
<dbReference type="PANTHER" id="PTHR46494:SF1">
    <property type="entry name" value="CORA FAMILY METAL ION TRANSPORTER (EUROFUNG)"/>
    <property type="match status" value="1"/>
</dbReference>
<feature type="region of interest" description="Disordered" evidence="8">
    <location>
        <begin position="993"/>
        <end position="1061"/>
    </location>
</feature>
<evidence type="ECO:0000313" key="10">
    <source>
        <dbReference type="EMBL" id="CAG8952700.1"/>
    </source>
</evidence>
<dbReference type="AlphaFoldDB" id="A0A9N9PR27"/>
<evidence type="ECO:0000256" key="2">
    <source>
        <dbReference type="ARBA" id="ARBA00009765"/>
    </source>
</evidence>
<gene>
    <name evidence="10" type="ORF">HYFRA_00008943</name>
</gene>
<dbReference type="GO" id="GO:0015095">
    <property type="term" value="F:magnesium ion transmembrane transporter activity"/>
    <property type="evidence" value="ECO:0007669"/>
    <property type="project" value="TreeGrafter"/>
</dbReference>
<dbReference type="SUPFAM" id="SSF52058">
    <property type="entry name" value="L domain-like"/>
    <property type="match status" value="2"/>
</dbReference>
<proteinExistence type="inferred from homology"/>
<keyword evidence="11" id="KW-1185">Reference proteome</keyword>
<dbReference type="GO" id="GO:0050897">
    <property type="term" value="F:cobalt ion binding"/>
    <property type="evidence" value="ECO:0007669"/>
    <property type="project" value="TreeGrafter"/>
</dbReference>
<organism evidence="10 11">
    <name type="scientific">Hymenoscyphus fraxineus</name>
    <dbReference type="NCBI Taxonomy" id="746836"/>
    <lineage>
        <taxon>Eukaryota</taxon>
        <taxon>Fungi</taxon>
        <taxon>Dikarya</taxon>
        <taxon>Ascomycota</taxon>
        <taxon>Pezizomycotina</taxon>
        <taxon>Leotiomycetes</taxon>
        <taxon>Helotiales</taxon>
        <taxon>Helotiaceae</taxon>
        <taxon>Hymenoscyphus</taxon>
    </lineage>
</organism>
<evidence type="ECO:0000256" key="4">
    <source>
        <dbReference type="ARBA" id="ARBA00022475"/>
    </source>
</evidence>
<evidence type="ECO:0000256" key="1">
    <source>
        <dbReference type="ARBA" id="ARBA00004651"/>
    </source>
</evidence>
<feature type="transmembrane region" description="Helical" evidence="9">
    <location>
        <begin position="952"/>
        <end position="973"/>
    </location>
</feature>
<dbReference type="InterPro" id="IPR045863">
    <property type="entry name" value="CorA_TM1_TM2"/>
</dbReference>
<name>A0A9N9PR27_9HELO</name>
<keyword evidence="5 9" id="KW-0812">Transmembrane</keyword>
<dbReference type="InterPro" id="IPR002523">
    <property type="entry name" value="MgTranspt_CorA/ZnTranspt_ZntB"/>
</dbReference>
<dbReference type="GO" id="GO:0005886">
    <property type="term" value="C:plasma membrane"/>
    <property type="evidence" value="ECO:0007669"/>
    <property type="project" value="UniProtKB-SubCell"/>
</dbReference>
<evidence type="ECO:0000256" key="6">
    <source>
        <dbReference type="ARBA" id="ARBA00022989"/>
    </source>
</evidence>
<dbReference type="OrthoDB" id="165352at2759"/>
<keyword evidence="6 9" id="KW-1133">Transmembrane helix</keyword>
<dbReference type="GO" id="GO:0015087">
    <property type="term" value="F:cobalt ion transmembrane transporter activity"/>
    <property type="evidence" value="ECO:0007669"/>
    <property type="project" value="TreeGrafter"/>
</dbReference>
<dbReference type="Gene3D" id="1.20.58.340">
    <property type="entry name" value="Magnesium transport protein CorA, transmembrane region"/>
    <property type="match status" value="2"/>
</dbReference>
<keyword evidence="7 9" id="KW-0472">Membrane</keyword>
<evidence type="ECO:0000256" key="5">
    <source>
        <dbReference type="ARBA" id="ARBA00022692"/>
    </source>
</evidence>
<evidence type="ECO:0000256" key="7">
    <source>
        <dbReference type="ARBA" id="ARBA00023136"/>
    </source>
</evidence>
<dbReference type="Pfam" id="PF01544">
    <property type="entry name" value="CorA"/>
    <property type="match status" value="1"/>
</dbReference>
<dbReference type="SUPFAM" id="SSF143865">
    <property type="entry name" value="CorA soluble domain-like"/>
    <property type="match status" value="1"/>
</dbReference>
<dbReference type="InterPro" id="IPR045861">
    <property type="entry name" value="CorA_cytoplasmic_dom"/>
</dbReference>
<feature type="region of interest" description="Disordered" evidence="8">
    <location>
        <begin position="206"/>
        <end position="227"/>
    </location>
</feature>